<dbReference type="InterPro" id="IPR058627">
    <property type="entry name" value="MdtA-like_C"/>
</dbReference>
<dbReference type="Proteomes" id="UP000006250">
    <property type="component" value="Unassembled WGS sequence"/>
</dbReference>
<dbReference type="RefSeq" id="WP_005994377.1">
    <property type="nucleotide sequence ID" value="NZ_AECZ01000016.1"/>
</dbReference>
<organism evidence="5 6">
    <name type="scientific">Solidesulfovibrio fructosivorans JJ]</name>
    <dbReference type="NCBI Taxonomy" id="596151"/>
    <lineage>
        <taxon>Bacteria</taxon>
        <taxon>Pseudomonadati</taxon>
        <taxon>Thermodesulfobacteriota</taxon>
        <taxon>Desulfovibrionia</taxon>
        <taxon>Desulfovibrionales</taxon>
        <taxon>Desulfovibrionaceae</taxon>
        <taxon>Solidesulfovibrio</taxon>
    </lineage>
</organism>
<feature type="domain" description="CusB-like beta-barrel" evidence="3">
    <location>
        <begin position="213"/>
        <end position="282"/>
    </location>
</feature>
<dbReference type="Pfam" id="PF25967">
    <property type="entry name" value="RND-MFP_C"/>
    <property type="match status" value="1"/>
</dbReference>
<dbReference type="AlphaFoldDB" id="E1JY26"/>
<dbReference type="NCBIfam" id="TIGR01730">
    <property type="entry name" value="RND_mfp"/>
    <property type="match status" value="1"/>
</dbReference>
<dbReference type="FunFam" id="2.40.30.170:FF:000010">
    <property type="entry name" value="Efflux RND transporter periplasmic adaptor subunit"/>
    <property type="match status" value="1"/>
</dbReference>
<feature type="domain" description="Multidrug resistance protein MdtA-like C-terminal permuted SH3" evidence="4">
    <location>
        <begin position="294"/>
        <end position="353"/>
    </location>
</feature>
<evidence type="ECO:0000313" key="6">
    <source>
        <dbReference type="Proteomes" id="UP000006250"/>
    </source>
</evidence>
<gene>
    <name evidence="5" type="ORF">DesfrDRAFT_2525</name>
</gene>
<dbReference type="STRING" id="596151.DesfrDRAFT_2525"/>
<dbReference type="InterPro" id="IPR058792">
    <property type="entry name" value="Beta-barrel_RND_2"/>
</dbReference>
<dbReference type="eggNOG" id="COG0845">
    <property type="taxonomic scope" value="Bacteria"/>
</dbReference>
<evidence type="ECO:0000259" key="2">
    <source>
        <dbReference type="Pfam" id="PF25876"/>
    </source>
</evidence>
<comment type="similarity">
    <text evidence="1">Belongs to the membrane fusion protein (MFP) (TC 8.A.1) family.</text>
</comment>
<dbReference type="PANTHER" id="PTHR30469">
    <property type="entry name" value="MULTIDRUG RESISTANCE PROTEIN MDTA"/>
    <property type="match status" value="1"/>
</dbReference>
<dbReference type="Gene3D" id="2.40.50.100">
    <property type="match status" value="1"/>
</dbReference>
<dbReference type="InterPro" id="IPR058624">
    <property type="entry name" value="MdtA-like_HH"/>
</dbReference>
<dbReference type="Pfam" id="PF25876">
    <property type="entry name" value="HH_MFP_RND"/>
    <property type="match status" value="1"/>
</dbReference>
<evidence type="ECO:0000313" key="5">
    <source>
        <dbReference type="EMBL" id="EFL50764.1"/>
    </source>
</evidence>
<accession>E1JY26</accession>
<dbReference type="SUPFAM" id="SSF111369">
    <property type="entry name" value="HlyD-like secretion proteins"/>
    <property type="match status" value="1"/>
</dbReference>
<proteinExistence type="inferred from homology"/>
<evidence type="ECO:0000256" key="1">
    <source>
        <dbReference type="ARBA" id="ARBA00009477"/>
    </source>
</evidence>
<dbReference type="Gene3D" id="1.10.287.470">
    <property type="entry name" value="Helix hairpin bin"/>
    <property type="match status" value="1"/>
</dbReference>
<dbReference type="GO" id="GO:1990281">
    <property type="term" value="C:efflux pump complex"/>
    <property type="evidence" value="ECO:0007669"/>
    <property type="project" value="TreeGrafter"/>
</dbReference>
<keyword evidence="6" id="KW-1185">Reference proteome</keyword>
<dbReference type="Gene3D" id="2.40.30.170">
    <property type="match status" value="1"/>
</dbReference>
<reference evidence="5 6" key="1">
    <citation type="submission" date="2010-08" db="EMBL/GenBank/DDBJ databases">
        <title>The draft genome of Desulfovibrio fructosovorans JJ.</title>
        <authorList>
            <consortium name="US DOE Joint Genome Institute (JGI-PGF)"/>
            <person name="Lucas S."/>
            <person name="Copeland A."/>
            <person name="Lapidus A."/>
            <person name="Cheng J.-F."/>
            <person name="Bruce D."/>
            <person name="Goodwin L."/>
            <person name="Pitluck S."/>
            <person name="Land M.L."/>
            <person name="Hauser L."/>
            <person name="Chang Y.-J."/>
            <person name="Jeffries C."/>
            <person name="Wall J.D."/>
            <person name="Stahl D.A."/>
            <person name="Arkin A.P."/>
            <person name="Dehal P."/>
            <person name="Stolyar S.M."/>
            <person name="Hazen T.C."/>
            <person name="Woyke T.J."/>
        </authorList>
    </citation>
    <scope>NUCLEOTIDE SEQUENCE [LARGE SCALE GENOMIC DNA]</scope>
    <source>
        <strain evidence="5 6">JJ</strain>
    </source>
</reference>
<dbReference type="GO" id="GO:0015562">
    <property type="term" value="F:efflux transmembrane transporter activity"/>
    <property type="evidence" value="ECO:0007669"/>
    <property type="project" value="TreeGrafter"/>
</dbReference>
<evidence type="ECO:0000259" key="3">
    <source>
        <dbReference type="Pfam" id="PF25954"/>
    </source>
</evidence>
<dbReference type="InterPro" id="IPR006143">
    <property type="entry name" value="RND_pump_MFP"/>
</dbReference>
<dbReference type="EMBL" id="AECZ01000016">
    <property type="protein sequence ID" value="EFL50764.1"/>
    <property type="molecule type" value="Genomic_DNA"/>
</dbReference>
<protein>
    <submittedName>
        <fullName evidence="5">Efflux transporter, RND family, MFP subunit</fullName>
    </submittedName>
</protein>
<comment type="caution">
    <text evidence="5">The sequence shown here is derived from an EMBL/GenBank/DDBJ whole genome shotgun (WGS) entry which is preliminary data.</text>
</comment>
<feature type="domain" description="Multidrug resistance protein MdtA-like alpha-helical hairpin" evidence="2">
    <location>
        <begin position="104"/>
        <end position="171"/>
    </location>
</feature>
<dbReference type="OrthoDB" id="9800209at2"/>
<evidence type="ECO:0000259" key="4">
    <source>
        <dbReference type="Pfam" id="PF25967"/>
    </source>
</evidence>
<dbReference type="Gene3D" id="2.40.420.20">
    <property type="match status" value="1"/>
</dbReference>
<sequence precursor="true">MKSMLILALAVSVAACVPEQSQQAKAPLPVCVYRVATIAATSGEHPAQASRYTAVIAPREMLSLAFKVPGYVQELNPKALDMGSRVEKGEVLVRLRDADYKSRLTQARASLDEVNASLLLARRDQERNAKLVSSGAIAHSEFDRIQEVLGVAQAKAAQARAAVDQAEINLRDTILASPMDGLVVRRDVERGTLVKEGAVAFVLADLSSVKAVFAMSDQEVARVKAGDSLNVTADALPERHFPGVVTAVSPSADTKSRAFNVEVTIPNHDLALKDGMIASVSRDPATQGASVAAVPLDALASPGGDGHFVVHLLRTNKGKTYAMARSVTVGGVIGDMATVTDGLTPGDQVITRGTTLAEDGQEVRIIR</sequence>
<dbReference type="PROSITE" id="PS51257">
    <property type="entry name" value="PROKAR_LIPOPROTEIN"/>
    <property type="match status" value="1"/>
</dbReference>
<name>E1JY26_SOLFR</name>
<dbReference type="Pfam" id="PF25954">
    <property type="entry name" value="Beta-barrel_RND_2"/>
    <property type="match status" value="1"/>
</dbReference>